<sequence length="92" mass="10359">MLENRACKGCREEFKVTEAQIDRMLQAPIFQSYEACVPDSVYLERLSMCSKCPKLLSGNTCSLCGCIVRVAAKLKDKSCPYPGAAQWQRYID</sequence>
<dbReference type="RefSeq" id="WP_171684901.1">
    <property type="nucleotide sequence ID" value="NZ_WHNZ01000041.1"/>
</dbReference>
<protein>
    <submittedName>
        <fullName evidence="1">Uncharacterized protein</fullName>
    </submittedName>
</protein>
<comment type="caution">
    <text evidence="1">The sequence shown here is derived from an EMBL/GenBank/DDBJ whole genome shotgun (WGS) entry which is preliminary data.</text>
</comment>
<gene>
    <name evidence="1" type="ORF">GC097_18860</name>
</gene>
<dbReference type="EMBL" id="WHNZ01000041">
    <property type="protein sequence ID" value="NOV02070.1"/>
    <property type="molecule type" value="Genomic_DNA"/>
</dbReference>
<name>A0ABX1ZTU7_9BACL</name>
<keyword evidence="2" id="KW-1185">Reference proteome</keyword>
<organism evidence="1 2">
    <name type="scientific">Paenibacillus planticolens</name>
    <dbReference type="NCBI Taxonomy" id="2654976"/>
    <lineage>
        <taxon>Bacteria</taxon>
        <taxon>Bacillati</taxon>
        <taxon>Bacillota</taxon>
        <taxon>Bacilli</taxon>
        <taxon>Bacillales</taxon>
        <taxon>Paenibacillaceae</taxon>
        <taxon>Paenibacillus</taxon>
    </lineage>
</organism>
<dbReference type="Proteomes" id="UP000618579">
    <property type="component" value="Unassembled WGS sequence"/>
</dbReference>
<evidence type="ECO:0000313" key="1">
    <source>
        <dbReference type="EMBL" id="NOV02070.1"/>
    </source>
</evidence>
<evidence type="ECO:0000313" key="2">
    <source>
        <dbReference type="Proteomes" id="UP000618579"/>
    </source>
</evidence>
<proteinExistence type="predicted"/>
<reference evidence="1 2" key="1">
    <citation type="submission" date="2019-10" db="EMBL/GenBank/DDBJ databases">
        <title>Description of Paenibacillus pedi sp. nov.</title>
        <authorList>
            <person name="Carlier A."/>
            <person name="Qi S."/>
        </authorList>
    </citation>
    <scope>NUCLEOTIDE SEQUENCE [LARGE SCALE GENOMIC DNA]</scope>
    <source>
        <strain evidence="1 2">LMG 31457</strain>
    </source>
</reference>
<accession>A0ABX1ZTU7</accession>